<gene>
    <name evidence="2" type="ORF">WJX81_004476</name>
</gene>
<dbReference type="EMBL" id="JALJOU010000024">
    <property type="protein sequence ID" value="KAK9836988.1"/>
    <property type="molecule type" value="Genomic_DNA"/>
</dbReference>
<name>A0AAW1RU01_9CHLO</name>
<comment type="caution">
    <text evidence="2">The sequence shown here is derived from an EMBL/GenBank/DDBJ whole genome shotgun (WGS) entry which is preliminary data.</text>
</comment>
<reference evidence="2 3" key="1">
    <citation type="journal article" date="2024" name="Nat. Commun.">
        <title>Phylogenomics reveals the evolutionary origins of lichenization in chlorophyte algae.</title>
        <authorList>
            <person name="Puginier C."/>
            <person name="Libourel C."/>
            <person name="Otte J."/>
            <person name="Skaloud P."/>
            <person name="Haon M."/>
            <person name="Grisel S."/>
            <person name="Petersen M."/>
            <person name="Berrin J.G."/>
            <person name="Delaux P.M."/>
            <person name="Dal Grande F."/>
            <person name="Keller J."/>
        </authorList>
    </citation>
    <scope>NUCLEOTIDE SEQUENCE [LARGE SCALE GENOMIC DNA]</scope>
    <source>
        <strain evidence="2 3">SAG 245.80</strain>
    </source>
</reference>
<dbReference type="GO" id="GO:2001070">
    <property type="term" value="F:starch binding"/>
    <property type="evidence" value="ECO:0007669"/>
    <property type="project" value="InterPro"/>
</dbReference>
<evidence type="ECO:0000313" key="2">
    <source>
        <dbReference type="EMBL" id="KAK9836988.1"/>
    </source>
</evidence>
<evidence type="ECO:0000313" key="3">
    <source>
        <dbReference type="Proteomes" id="UP001445335"/>
    </source>
</evidence>
<evidence type="ECO:0000259" key="1">
    <source>
        <dbReference type="SMART" id="SM01066"/>
    </source>
</evidence>
<keyword evidence="3" id="KW-1185">Reference proteome</keyword>
<feature type="domain" description="Carbohydrate binding module family 25" evidence="1">
    <location>
        <begin position="146"/>
        <end position="228"/>
    </location>
</feature>
<organism evidence="2 3">
    <name type="scientific">Elliptochloris bilobata</name>
    <dbReference type="NCBI Taxonomy" id="381761"/>
    <lineage>
        <taxon>Eukaryota</taxon>
        <taxon>Viridiplantae</taxon>
        <taxon>Chlorophyta</taxon>
        <taxon>core chlorophytes</taxon>
        <taxon>Trebouxiophyceae</taxon>
        <taxon>Trebouxiophyceae incertae sedis</taxon>
        <taxon>Elliptochloris clade</taxon>
        <taxon>Elliptochloris</taxon>
    </lineage>
</organism>
<dbReference type="Pfam" id="PF03423">
    <property type="entry name" value="CBM_25"/>
    <property type="match status" value="1"/>
</dbReference>
<accession>A0AAW1RU01</accession>
<dbReference type="Proteomes" id="UP001445335">
    <property type="component" value="Unassembled WGS sequence"/>
</dbReference>
<dbReference type="InterPro" id="IPR013783">
    <property type="entry name" value="Ig-like_fold"/>
</dbReference>
<sequence length="242" mass="25505">MLHQSLGARSGWAHSCVAGSKAHANRRSSGWQVCAAKEVRRGSAAVAPPDAAKLTPEMLAMFSEAQRNIMELNKSRLAALSELRIARQRIQKLEAHIAAAEAQAALAPAQVPAQTAAQTAAPAPPLQLQAPARAVQPPAPPAPPAVDTVTLEYQTGWGRTFLHYKADGGGWTAVPGVLMEAGGAGMPGCQVLSVAGRRLEFVVNNGGHDWDTPDPYGSGRKNYVIDAPGRYRLKSGRIARLG</sequence>
<proteinExistence type="predicted"/>
<protein>
    <recommendedName>
        <fullName evidence="1">Carbohydrate binding module family 25 domain-containing protein</fullName>
    </recommendedName>
</protein>
<dbReference type="InterPro" id="IPR005085">
    <property type="entry name" value="CBM25"/>
</dbReference>
<dbReference type="SMART" id="SM01066">
    <property type="entry name" value="CBM_25"/>
    <property type="match status" value="1"/>
</dbReference>
<dbReference type="Gene3D" id="2.60.40.10">
    <property type="entry name" value="Immunoglobulins"/>
    <property type="match status" value="1"/>
</dbReference>
<dbReference type="AlphaFoldDB" id="A0AAW1RU01"/>